<feature type="non-terminal residue" evidence="1">
    <location>
        <position position="469"/>
    </location>
</feature>
<name>A0A9W8MHD8_9AGAR</name>
<dbReference type="AlphaFoldDB" id="A0A9W8MHD8"/>
<protein>
    <submittedName>
        <fullName evidence="1">Uncharacterized protein</fullName>
    </submittedName>
</protein>
<dbReference type="OrthoDB" id="10312747at2759"/>
<organism evidence="1 2">
    <name type="scientific">Candolleomyces eurysporus</name>
    <dbReference type="NCBI Taxonomy" id="2828524"/>
    <lineage>
        <taxon>Eukaryota</taxon>
        <taxon>Fungi</taxon>
        <taxon>Dikarya</taxon>
        <taxon>Basidiomycota</taxon>
        <taxon>Agaricomycotina</taxon>
        <taxon>Agaricomycetes</taxon>
        <taxon>Agaricomycetidae</taxon>
        <taxon>Agaricales</taxon>
        <taxon>Agaricineae</taxon>
        <taxon>Psathyrellaceae</taxon>
        <taxon>Candolleomyces</taxon>
    </lineage>
</organism>
<dbReference type="EMBL" id="JANBPK010000922">
    <property type="protein sequence ID" value="KAJ2928599.1"/>
    <property type="molecule type" value="Genomic_DNA"/>
</dbReference>
<gene>
    <name evidence="1" type="ORF">H1R20_g8515</name>
</gene>
<dbReference type="Proteomes" id="UP001140091">
    <property type="component" value="Unassembled WGS sequence"/>
</dbReference>
<dbReference type="Gene3D" id="3.80.10.10">
    <property type="entry name" value="Ribonuclease Inhibitor"/>
    <property type="match status" value="1"/>
</dbReference>
<evidence type="ECO:0000313" key="1">
    <source>
        <dbReference type="EMBL" id="KAJ2928599.1"/>
    </source>
</evidence>
<sequence>MVDFVTQNAGNALLYVQCDAALRPPVVRQAKKILCNASRLKSVVINLQSMTRHDGRTLIGMLSRGAVGSADNLEYLKIAGGHHFADRFEHPLAGGVPSLRYLELAQFWVPWTSHLLQATRLTHLLMRPAPPPTSEFYDFLRRVPHLKTLRLQFTHEGVETSPYDTESRIQLHSLESLELSGTPHILCGLLGRVGISPNNLSRLVLDVFIPDHVETAGIDQFLLAWRHAIGNQHRDPISPECIRLSTTESIKGEWTYGFAIQAWDSRYQNVSSSTLLGLRYRAKTGLGYSPWANIKVRSPDGRFLPYGGFPFPNTVALERLWPLANLRILILSIDLPWSYWPELALSLVLEAIHIPAANVGGFVEFLLESWYPPPAPAGSEGVVQIPFPALRLFIVGAMTDHQNSLDRTQTARRVVDALEKRVLFCGDSAHAEYPPKLDSLEFHSCRGEIDSETLSRMSALATNVLWDSF</sequence>
<comment type="caution">
    <text evidence="1">The sequence shown here is derived from an EMBL/GenBank/DDBJ whole genome shotgun (WGS) entry which is preliminary data.</text>
</comment>
<keyword evidence="2" id="KW-1185">Reference proteome</keyword>
<reference evidence="1" key="1">
    <citation type="submission" date="2022-06" db="EMBL/GenBank/DDBJ databases">
        <title>Genome Sequence of Candolleomyces eurysporus.</title>
        <authorList>
            <person name="Buettner E."/>
        </authorList>
    </citation>
    <scope>NUCLEOTIDE SEQUENCE</scope>
    <source>
        <strain evidence="1">VTCC 930004</strain>
    </source>
</reference>
<dbReference type="InterPro" id="IPR032675">
    <property type="entry name" value="LRR_dom_sf"/>
</dbReference>
<accession>A0A9W8MHD8</accession>
<evidence type="ECO:0000313" key="2">
    <source>
        <dbReference type="Proteomes" id="UP001140091"/>
    </source>
</evidence>
<proteinExistence type="predicted"/>
<dbReference type="SUPFAM" id="SSF52047">
    <property type="entry name" value="RNI-like"/>
    <property type="match status" value="1"/>
</dbReference>